<organism evidence="2 3">
    <name type="scientific">Prorocentrum cordatum</name>
    <dbReference type="NCBI Taxonomy" id="2364126"/>
    <lineage>
        <taxon>Eukaryota</taxon>
        <taxon>Sar</taxon>
        <taxon>Alveolata</taxon>
        <taxon>Dinophyceae</taxon>
        <taxon>Prorocentrales</taxon>
        <taxon>Prorocentraceae</taxon>
        <taxon>Prorocentrum</taxon>
    </lineage>
</organism>
<name>A0ABN9PJA3_9DINO</name>
<evidence type="ECO:0000313" key="3">
    <source>
        <dbReference type="Proteomes" id="UP001189429"/>
    </source>
</evidence>
<protein>
    <recommendedName>
        <fullName evidence="4">Reverse transcriptase domain-containing protein</fullName>
    </recommendedName>
</protein>
<dbReference type="Proteomes" id="UP001189429">
    <property type="component" value="Unassembled WGS sequence"/>
</dbReference>
<evidence type="ECO:0000313" key="2">
    <source>
        <dbReference type="EMBL" id="CAK0793060.1"/>
    </source>
</evidence>
<evidence type="ECO:0000256" key="1">
    <source>
        <dbReference type="SAM" id="Coils"/>
    </source>
</evidence>
<keyword evidence="1" id="KW-0175">Coiled coil</keyword>
<keyword evidence="3" id="KW-1185">Reference proteome</keyword>
<reference evidence="2" key="1">
    <citation type="submission" date="2023-10" db="EMBL/GenBank/DDBJ databases">
        <authorList>
            <person name="Chen Y."/>
            <person name="Shah S."/>
            <person name="Dougan E. K."/>
            <person name="Thang M."/>
            <person name="Chan C."/>
        </authorList>
    </citation>
    <scope>NUCLEOTIDE SEQUENCE [LARGE SCALE GENOMIC DNA]</scope>
</reference>
<accession>A0ABN9PJA3</accession>
<comment type="caution">
    <text evidence="2">The sequence shown here is derived from an EMBL/GenBank/DDBJ whole genome shotgun (WGS) entry which is preliminary data.</text>
</comment>
<feature type="coiled-coil region" evidence="1">
    <location>
        <begin position="552"/>
        <end position="579"/>
    </location>
</feature>
<feature type="non-terminal residue" evidence="2">
    <location>
        <position position="1"/>
    </location>
</feature>
<proteinExistence type="predicted"/>
<dbReference type="EMBL" id="CAUYUJ010000891">
    <property type="protein sequence ID" value="CAK0793060.1"/>
    <property type="molecule type" value="Genomic_DNA"/>
</dbReference>
<feature type="non-terminal residue" evidence="2">
    <location>
        <position position="801"/>
    </location>
</feature>
<gene>
    <name evidence="2" type="ORF">PCOR1329_LOCUS3474</name>
</gene>
<sequence>DLEDVNLDLLFQIGSVLHAADRPYVLGGDWQNLPESLNCLRWPKAAKGEVVAPDPATCYTANSARVIDYFLVRQDLHGCRARTFDGLSVTPHKGVIWELNVQHVPLKAFPSRQLVGPQLPGPDWQAVQDMAAAVDTTSELDAAFCGWLGRYEDELLHHFGCEQPERYRGRSDGIRLVYSTLQMHCRGQAKGRGAADPSEGHWQWLAQRLREWRWRRAAVHSNPSRDGQQRLWRLQLRLMKYALPQPTRWSETWEAWRSLVRRLDRLSEDDLDHLMHDLKKCADRAASQASYRRYKAWVDWSHDSTTDGSMRRAYKWIKQDAPRACTNATAGPGVAKSIADEARDAVQPWHDPWGHGQGIGAVLWPDDIGVIELPTIDDLRKTAHTFKSDTGLGCDVVHPRHMIFLSDEALQALLTLWSSMLQLGHVPAAAGEWATHSGKTCLSILLDLSKAYEYISWHRLTARANELGFNMCLLRLLIKLYAMPRFLSCEGIVFDRMTPMRGVVAGCSFADLMMRAFPIPILDDLVVRPGISVGNVADDIQMQATGARANVAQQLSKAYRQARSALQDAELLLNEKKGKLVGNDFQASVDLGKRCPSFIQARDQSTRNLGCDYSCGKRHGMQTRLGRLGKVIRRSVRIRAPRRARGKCKQLVSMGLVPAGTWGDGVTGRSWSGVMALRRAARAALVPHTARRSLTIDLTLVLGDTTAVDPAYPCAVNPIAMLAQAFWDSWVPREILCRMLFDADKSLREARPPWSKAWLLDKARCGEDYLQSLSHGPCLAPLKALVSRRTDDDWTGMHKAT</sequence>
<evidence type="ECO:0008006" key="4">
    <source>
        <dbReference type="Google" id="ProtNLM"/>
    </source>
</evidence>